<comment type="subcellular location">
    <subcellularLocation>
        <location evidence="1">Cell membrane</location>
        <topology evidence="1">Multi-pass membrane protein</topology>
    </subcellularLocation>
</comment>
<dbReference type="InterPro" id="IPR020846">
    <property type="entry name" value="MFS_dom"/>
</dbReference>
<keyword evidence="3" id="KW-1003">Cell membrane</keyword>
<dbReference type="PRINTS" id="PR01035">
    <property type="entry name" value="TCRTETA"/>
</dbReference>
<feature type="transmembrane region" description="Helical" evidence="7">
    <location>
        <begin position="283"/>
        <end position="303"/>
    </location>
</feature>
<evidence type="ECO:0000256" key="4">
    <source>
        <dbReference type="ARBA" id="ARBA00022692"/>
    </source>
</evidence>
<comment type="caution">
    <text evidence="9">The sequence shown here is derived from an EMBL/GenBank/DDBJ whole genome shotgun (WGS) entry which is preliminary data.</text>
</comment>
<dbReference type="GO" id="GO:0022857">
    <property type="term" value="F:transmembrane transporter activity"/>
    <property type="evidence" value="ECO:0007669"/>
    <property type="project" value="InterPro"/>
</dbReference>
<dbReference type="PROSITE" id="PS50850">
    <property type="entry name" value="MFS"/>
    <property type="match status" value="1"/>
</dbReference>
<evidence type="ECO:0000256" key="5">
    <source>
        <dbReference type="ARBA" id="ARBA00022989"/>
    </source>
</evidence>
<protein>
    <submittedName>
        <fullName evidence="9">MFS transporter</fullName>
    </submittedName>
</protein>
<organism evidence="9 10">
    <name type="scientific">Paenibacillus oryzisoli</name>
    <dbReference type="NCBI Taxonomy" id="1850517"/>
    <lineage>
        <taxon>Bacteria</taxon>
        <taxon>Bacillati</taxon>
        <taxon>Bacillota</taxon>
        <taxon>Bacilli</taxon>
        <taxon>Bacillales</taxon>
        <taxon>Paenibacillaceae</taxon>
        <taxon>Paenibacillus</taxon>
    </lineage>
</organism>
<dbReference type="GO" id="GO:0005886">
    <property type="term" value="C:plasma membrane"/>
    <property type="evidence" value="ECO:0007669"/>
    <property type="project" value="UniProtKB-SubCell"/>
</dbReference>
<evidence type="ECO:0000256" key="1">
    <source>
        <dbReference type="ARBA" id="ARBA00004651"/>
    </source>
</evidence>
<dbReference type="Pfam" id="PF07690">
    <property type="entry name" value="MFS_1"/>
    <property type="match status" value="1"/>
</dbReference>
<feature type="transmembrane region" description="Helical" evidence="7">
    <location>
        <begin position="46"/>
        <end position="66"/>
    </location>
</feature>
<keyword evidence="4 7" id="KW-0812">Transmembrane</keyword>
<evidence type="ECO:0000256" key="6">
    <source>
        <dbReference type="ARBA" id="ARBA00023136"/>
    </source>
</evidence>
<keyword evidence="10" id="KW-1185">Reference proteome</keyword>
<dbReference type="InterPro" id="IPR011701">
    <property type="entry name" value="MFS"/>
</dbReference>
<feature type="transmembrane region" description="Helical" evidence="7">
    <location>
        <begin position="102"/>
        <end position="123"/>
    </location>
</feature>
<reference evidence="9 10" key="1">
    <citation type="submission" date="2016-05" db="EMBL/GenBank/DDBJ databases">
        <title>Paenibacillus sp. 1ZS3-15 nov., isolated from the rhizosphere soil.</title>
        <authorList>
            <person name="Zhang X.X."/>
            <person name="Zhang J."/>
        </authorList>
    </citation>
    <scope>NUCLEOTIDE SEQUENCE [LARGE SCALE GENOMIC DNA]</scope>
    <source>
        <strain evidence="9 10">1ZS3-15</strain>
    </source>
</reference>
<dbReference type="PANTHER" id="PTHR43414:SF6">
    <property type="entry name" value="MULTIDRUG RESISTANCE PROTEIN MDTG"/>
    <property type="match status" value="1"/>
</dbReference>
<feature type="domain" description="Major facilitator superfamily (MFS) profile" evidence="8">
    <location>
        <begin position="8"/>
        <end position="393"/>
    </location>
</feature>
<feature type="transmembrane region" description="Helical" evidence="7">
    <location>
        <begin position="12"/>
        <end position="34"/>
    </location>
</feature>
<dbReference type="STRING" id="1850517.A8708_09995"/>
<feature type="transmembrane region" description="Helical" evidence="7">
    <location>
        <begin position="135"/>
        <end position="161"/>
    </location>
</feature>
<sequence>MELRWRRNLFILWIGAFFCAMAYTLSIPFIPIFLQEDLGIHSGLEAWSGITFSVSFLASAVIAPYWGSLADKYGRKPMLLRSGLSLSAVYFLNYFVNDPYTFIVVRVLQGLMAGYIPASMALVSTNTPEKHVGYALSVMSTATAAGSILGPLFGGILSHWVGTRECFLASGFVVLISAVIAVVGVKEVHHKKAGARPSVLQDIKQATANKQLLSIFGLTLLVATSVMILEPLLTIYVVQIGGSAKGASLSSGIIFSAAGVATVIMGSRWGIIGQRIGYDKTLLIGLIGGGIGNLLQLAVHSLIGFGVLRFSYGLFFAAVYPALSALIVKASDADFRGRAMSLNQTSNQLGMMVGPLIGGFLGGLVGIHSVFLLTGCALLLAAVLLQVKLRKQTKQIMTD</sequence>
<evidence type="ECO:0000256" key="3">
    <source>
        <dbReference type="ARBA" id="ARBA00022475"/>
    </source>
</evidence>
<dbReference type="Gene3D" id="1.20.1250.20">
    <property type="entry name" value="MFS general substrate transporter like domains"/>
    <property type="match status" value="2"/>
</dbReference>
<dbReference type="SUPFAM" id="SSF103473">
    <property type="entry name" value="MFS general substrate transporter"/>
    <property type="match status" value="1"/>
</dbReference>
<proteinExistence type="predicted"/>
<evidence type="ECO:0000259" key="8">
    <source>
        <dbReference type="PROSITE" id="PS50850"/>
    </source>
</evidence>
<dbReference type="InterPro" id="IPR036259">
    <property type="entry name" value="MFS_trans_sf"/>
</dbReference>
<name>A0A197ZWJ5_9BACL</name>
<dbReference type="RefSeq" id="WP_068671615.1">
    <property type="nucleotide sequence ID" value="NZ_LYPB01000097.1"/>
</dbReference>
<feature type="transmembrane region" description="Helical" evidence="7">
    <location>
        <begin position="167"/>
        <end position="185"/>
    </location>
</feature>
<evidence type="ECO:0000256" key="7">
    <source>
        <dbReference type="SAM" id="Phobius"/>
    </source>
</evidence>
<dbReference type="EMBL" id="LYPB01000097">
    <property type="protein sequence ID" value="OAS13196.1"/>
    <property type="molecule type" value="Genomic_DNA"/>
</dbReference>
<accession>A0A197ZWJ5</accession>
<evidence type="ECO:0000313" key="10">
    <source>
        <dbReference type="Proteomes" id="UP000078454"/>
    </source>
</evidence>
<feature type="transmembrane region" description="Helical" evidence="7">
    <location>
        <begin position="309"/>
        <end position="328"/>
    </location>
</feature>
<dbReference type="Proteomes" id="UP000078454">
    <property type="component" value="Unassembled WGS sequence"/>
</dbReference>
<dbReference type="PANTHER" id="PTHR43414">
    <property type="entry name" value="MULTIDRUG RESISTANCE PROTEIN MDTG"/>
    <property type="match status" value="1"/>
</dbReference>
<feature type="transmembrane region" description="Helical" evidence="7">
    <location>
        <begin position="212"/>
        <end position="237"/>
    </location>
</feature>
<dbReference type="InterPro" id="IPR001958">
    <property type="entry name" value="Tet-R_TetA/multi-R_MdtG-like"/>
</dbReference>
<keyword evidence="2" id="KW-0813">Transport</keyword>
<dbReference type="OrthoDB" id="65739at2"/>
<feature type="transmembrane region" description="Helical" evidence="7">
    <location>
        <begin position="371"/>
        <end position="389"/>
    </location>
</feature>
<keyword evidence="5 7" id="KW-1133">Transmembrane helix</keyword>
<gene>
    <name evidence="9" type="ORF">A8708_09995</name>
</gene>
<evidence type="ECO:0000256" key="2">
    <source>
        <dbReference type="ARBA" id="ARBA00022448"/>
    </source>
</evidence>
<keyword evidence="6 7" id="KW-0472">Membrane</keyword>
<feature type="transmembrane region" description="Helical" evidence="7">
    <location>
        <begin position="249"/>
        <end position="271"/>
    </location>
</feature>
<evidence type="ECO:0000313" key="9">
    <source>
        <dbReference type="EMBL" id="OAS13196.1"/>
    </source>
</evidence>
<dbReference type="AlphaFoldDB" id="A0A197ZWJ5"/>